<feature type="compositionally biased region" description="Basic residues" evidence="1">
    <location>
        <begin position="202"/>
        <end position="219"/>
    </location>
</feature>
<feature type="compositionally biased region" description="Basic and acidic residues" evidence="1">
    <location>
        <begin position="238"/>
        <end position="248"/>
    </location>
</feature>
<sequence length="248" mass="28414">MASQEWMTMAQWGMNERTNERTNQANNEIGSTSPFDLYCHSMMYSLFLRLTICSLLRLTYMIRAHQQISERRSSDLVPPTPGYFFLSFFLSPPANKQTARQPSDRIRNVTQQPTRRPKKETTDAKPEPRLGRVLRALYKPSTGKVVVGGGRKYPDNNKDKSELMVEHQSNTLYSCASKIVDSKPRRRLTFDEEKSGGGGWGNRKRKKRRKQERVKKIRTQKMTANRLGYLPAAGGTHQHSDDDATSKS</sequence>
<keyword evidence="3" id="KW-1185">Reference proteome</keyword>
<evidence type="ECO:0000313" key="3">
    <source>
        <dbReference type="Proteomes" id="UP000000305"/>
    </source>
</evidence>
<reference evidence="2 3" key="1">
    <citation type="journal article" date="2011" name="Science">
        <title>The ecoresponsive genome of Daphnia pulex.</title>
        <authorList>
            <person name="Colbourne J.K."/>
            <person name="Pfrender M.E."/>
            <person name="Gilbert D."/>
            <person name="Thomas W.K."/>
            <person name="Tucker A."/>
            <person name="Oakley T.H."/>
            <person name="Tokishita S."/>
            <person name="Aerts A."/>
            <person name="Arnold G.J."/>
            <person name="Basu M.K."/>
            <person name="Bauer D.J."/>
            <person name="Caceres C.E."/>
            <person name="Carmel L."/>
            <person name="Casola C."/>
            <person name="Choi J.H."/>
            <person name="Detter J.C."/>
            <person name="Dong Q."/>
            <person name="Dusheyko S."/>
            <person name="Eads B.D."/>
            <person name="Frohlich T."/>
            <person name="Geiler-Samerotte K.A."/>
            <person name="Gerlach D."/>
            <person name="Hatcher P."/>
            <person name="Jogdeo S."/>
            <person name="Krijgsveld J."/>
            <person name="Kriventseva E.V."/>
            <person name="Kultz D."/>
            <person name="Laforsch C."/>
            <person name="Lindquist E."/>
            <person name="Lopez J."/>
            <person name="Manak J.R."/>
            <person name="Muller J."/>
            <person name="Pangilinan J."/>
            <person name="Patwardhan R.P."/>
            <person name="Pitluck S."/>
            <person name="Pritham E.J."/>
            <person name="Rechtsteiner A."/>
            <person name="Rho M."/>
            <person name="Rogozin I.B."/>
            <person name="Sakarya O."/>
            <person name="Salamov A."/>
            <person name="Schaack S."/>
            <person name="Shapiro H."/>
            <person name="Shiga Y."/>
            <person name="Skalitzky C."/>
            <person name="Smith Z."/>
            <person name="Souvorov A."/>
            <person name="Sung W."/>
            <person name="Tang Z."/>
            <person name="Tsuchiya D."/>
            <person name="Tu H."/>
            <person name="Vos H."/>
            <person name="Wang M."/>
            <person name="Wolf Y.I."/>
            <person name="Yamagata H."/>
            <person name="Yamada T."/>
            <person name="Ye Y."/>
            <person name="Shaw J.R."/>
            <person name="Andrews J."/>
            <person name="Crease T.J."/>
            <person name="Tang H."/>
            <person name="Lucas S.M."/>
            <person name="Robertson H.M."/>
            <person name="Bork P."/>
            <person name="Koonin E.V."/>
            <person name="Zdobnov E.M."/>
            <person name="Grigoriev I.V."/>
            <person name="Lynch M."/>
            <person name="Boore J.L."/>
        </authorList>
    </citation>
    <scope>NUCLEOTIDE SEQUENCE [LARGE SCALE GENOMIC DNA]</scope>
</reference>
<gene>
    <name evidence="2" type="ORF">DAPPUDRAFT_239911</name>
</gene>
<dbReference type="HOGENOM" id="CLU_1121066_0_0_1"/>
<dbReference type="Proteomes" id="UP000000305">
    <property type="component" value="Unassembled WGS sequence"/>
</dbReference>
<evidence type="ECO:0000313" key="2">
    <source>
        <dbReference type="EMBL" id="EFX83225.1"/>
    </source>
</evidence>
<evidence type="ECO:0000256" key="1">
    <source>
        <dbReference type="SAM" id="MobiDB-lite"/>
    </source>
</evidence>
<feature type="compositionally biased region" description="Basic and acidic residues" evidence="1">
    <location>
        <begin position="119"/>
        <end position="128"/>
    </location>
</feature>
<organism evidence="2 3">
    <name type="scientific">Daphnia pulex</name>
    <name type="common">Water flea</name>
    <dbReference type="NCBI Taxonomy" id="6669"/>
    <lineage>
        <taxon>Eukaryota</taxon>
        <taxon>Metazoa</taxon>
        <taxon>Ecdysozoa</taxon>
        <taxon>Arthropoda</taxon>
        <taxon>Crustacea</taxon>
        <taxon>Branchiopoda</taxon>
        <taxon>Diplostraca</taxon>
        <taxon>Cladocera</taxon>
        <taxon>Anomopoda</taxon>
        <taxon>Daphniidae</taxon>
        <taxon>Daphnia</taxon>
    </lineage>
</organism>
<feature type="region of interest" description="Disordered" evidence="1">
    <location>
        <begin position="94"/>
        <end position="128"/>
    </location>
</feature>
<name>E9GAE6_DAPPU</name>
<dbReference type="InParanoid" id="E9GAE6"/>
<dbReference type="KEGG" id="dpx:DAPPUDRAFT_239911"/>
<feature type="region of interest" description="Disordered" evidence="1">
    <location>
        <begin position="187"/>
        <end position="248"/>
    </location>
</feature>
<dbReference type="EMBL" id="GL732537">
    <property type="protein sequence ID" value="EFX83225.1"/>
    <property type="molecule type" value="Genomic_DNA"/>
</dbReference>
<dbReference type="AlphaFoldDB" id="E9GAE6"/>
<protein>
    <submittedName>
        <fullName evidence="2">Uncharacterized protein</fullName>
    </submittedName>
</protein>
<proteinExistence type="predicted"/>
<accession>E9GAE6</accession>